<feature type="chain" id="PRO_5003224635" evidence="18">
    <location>
        <begin position="27"/>
        <end position="721"/>
    </location>
</feature>
<dbReference type="InterPro" id="IPR010105">
    <property type="entry name" value="TonB_sidphr_rcpt"/>
</dbReference>
<dbReference type="PANTHER" id="PTHR32552:SF68">
    <property type="entry name" value="FERRICHROME OUTER MEMBRANE TRANSPORTER_PHAGE RECEPTOR"/>
    <property type="match status" value="1"/>
</dbReference>
<name>E8M315_PHOS4</name>
<keyword evidence="10 15" id="KW-0798">TonB box</keyword>
<dbReference type="InterPro" id="IPR010917">
    <property type="entry name" value="TonB_rcpt_CS"/>
</dbReference>
<evidence type="ECO:0000256" key="18">
    <source>
        <dbReference type="SAM" id="SignalP"/>
    </source>
</evidence>
<dbReference type="InterPro" id="IPR010916">
    <property type="entry name" value="TonB_box_CS"/>
</dbReference>
<dbReference type="GO" id="GO:0015344">
    <property type="term" value="F:siderophore uptake transmembrane transporter activity"/>
    <property type="evidence" value="ECO:0007669"/>
    <property type="project" value="TreeGrafter"/>
</dbReference>
<evidence type="ECO:0000256" key="14">
    <source>
        <dbReference type="PROSITE-ProRule" id="PRU01360"/>
    </source>
</evidence>
<keyword evidence="9" id="KW-0406">Ion transport</keyword>
<keyword evidence="8" id="KW-0408">Iron</keyword>
<dbReference type="PROSITE" id="PS01156">
    <property type="entry name" value="TONB_DEPENDENT_REC_2"/>
    <property type="match status" value="1"/>
</dbReference>
<dbReference type="CDD" id="cd01347">
    <property type="entry name" value="ligand_gated_channel"/>
    <property type="match status" value="1"/>
</dbReference>
<dbReference type="GO" id="GO:0038023">
    <property type="term" value="F:signaling receptor activity"/>
    <property type="evidence" value="ECO:0007669"/>
    <property type="project" value="InterPro"/>
</dbReference>
<dbReference type="InterPro" id="IPR012910">
    <property type="entry name" value="Plug_dom"/>
</dbReference>
<feature type="signal peptide" evidence="18">
    <location>
        <begin position="1"/>
        <end position="26"/>
    </location>
</feature>
<reference evidence="21 22" key="1">
    <citation type="journal article" date="2012" name="Int. J. Syst. Evol. Microbiol.">
        <title>Vibrio caribbeanicus sp. nov., isolated from the marine sponge Scleritoderma cyanea.</title>
        <authorList>
            <person name="Hoffmann M."/>
            <person name="Monday S.R."/>
            <person name="Allard M.W."/>
            <person name="Strain E.A."/>
            <person name="Whittaker P."/>
            <person name="Naum M."/>
            <person name="McCarthy P.J."/>
            <person name="Lopez J.V."/>
            <person name="Fischer M."/>
            <person name="Brown E.W."/>
        </authorList>
    </citation>
    <scope>NUCLEOTIDE SEQUENCE [LARGE SCALE GENOMIC DNA]</scope>
    <source>
        <strain evidence="22">DSMZ 21326</strain>
    </source>
</reference>
<dbReference type="SUPFAM" id="SSF56935">
    <property type="entry name" value="Porins"/>
    <property type="match status" value="1"/>
</dbReference>
<dbReference type="GO" id="GO:0015891">
    <property type="term" value="P:siderophore transport"/>
    <property type="evidence" value="ECO:0007669"/>
    <property type="project" value="InterPro"/>
</dbReference>
<dbReference type="PROSITE" id="PS52016">
    <property type="entry name" value="TONB_DEPENDENT_REC_3"/>
    <property type="match status" value="1"/>
</dbReference>
<evidence type="ECO:0000256" key="9">
    <source>
        <dbReference type="ARBA" id="ARBA00023065"/>
    </source>
</evidence>
<feature type="short sequence motif" description="TonB C-terminal box" evidence="16">
    <location>
        <begin position="704"/>
        <end position="721"/>
    </location>
</feature>
<dbReference type="InterPro" id="IPR036942">
    <property type="entry name" value="Beta-barrel_TonB_sf"/>
</dbReference>
<dbReference type="Gene3D" id="2.170.130.10">
    <property type="entry name" value="TonB-dependent receptor, plug domain"/>
    <property type="match status" value="1"/>
</dbReference>
<accession>E8M315</accession>
<dbReference type="Pfam" id="PF07715">
    <property type="entry name" value="Plug"/>
    <property type="match status" value="1"/>
</dbReference>
<dbReference type="GO" id="GO:0009279">
    <property type="term" value="C:cell outer membrane"/>
    <property type="evidence" value="ECO:0007669"/>
    <property type="project" value="UniProtKB-SubCell"/>
</dbReference>
<comment type="caution">
    <text evidence="21">The sequence shown here is derived from an EMBL/GenBank/DDBJ whole genome shotgun (WGS) entry which is preliminary data.</text>
</comment>
<evidence type="ECO:0000256" key="1">
    <source>
        <dbReference type="ARBA" id="ARBA00004571"/>
    </source>
</evidence>
<dbReference type="eggNOG" id="COG4773">
    <property type="taxonomic scope" value="Bacteria"/>
</dbReference>
<evidence type="ECO:0000256" key="17">
    <source>
        <dbReference type="RuleBase" id="RU003357"/>
    </source>
</evidence>
<evidence type="ECO:0000256" key="16">
    <source>
        <dbReference type="PROSITE-ProRule" id="PRU10144"/>
    </source>
</evidence>
<evidence type="ECO:0000256" key="5">
    <source>
        <dbReference type="ARBA" id="ARBA00022496"/>
    </source>
</evidence>
<dbReference type="Pfam" id="PF00593">
    <property type="entry name" value="TonB_dep_Rec_b-barrel"/>
    <property type="match status" value="1"/>
</dbReference>
<keyword evidence="13 14" id="KW-0998">Cell outer membrane</keyword>
<dbReference type="RefSeq" id="WP_008074382.1">
    <property type="nucleotide sequence ID" value="NZ_AEVT01000018.1"/>
</dbReference>
<evidence type="ECO:0000256" key="12">
    <source>
        <dbReference type="ARBA" id="ARBA00023170"/>
    </source>
</evidence>
<evidence type="ECO:0000256" key="15">
    <source>
        <dbReference type="PROSITE-ProRule" id="PRU10143"/>
    </source>
</evidence>
<evidence type="ECO:0000256" key="2">
    <source>
        <dbReference type="ARBA" id="ARBA00009810"/>
    </source>
</evidence>
<evidence type="ECO:0000256" key="3">
    <source>
        <dbReference type="ARBA" id="ARBA00022448"/>
    </source>
</evidence>
<dbReference type="InterPro" id="IPR000531">
    <property type="entry name" value="Beta-barrel_TonB"/>
</dbReference>
<keyword evidence="7 18" id="KW-0732">Signal</keyword>
<dbReference type="InterPro" id="IPR037066">
    <property type="entry name" value="Plug_dom_sf"/>
</dbReference>
<keyword evidence="12 21" id="KW-0675">Receptor</keyword>
<evidence type="ECO:0000256" key="13">
    <source>
        <dbReference type="ARBA" id="ARBA00023237"/>
    </source>
</evidence>
<feature type="short sequence motif" description="TonB box" evidence="15">
    <location>
        <begin position="39"/>
        <end position="45"/>
    </location>
</feature>
<evidence type="ECO:0000256" key="7">
    <source>
        <dbReference type="ARBA" id="ARBA00022729"/>
    </source>
</evidence>
<gene>
    <name evidence="21" type="ORF">VISI1226_12841</name>
</gene>
<dbReference type="FunFam" id="2.170.130.10:FF:000001">
    <property type="entry name" value="Catecholate siderophore TonB-dependent receptor"/>
    <property type="match status" value="1"/>
</dbReference>
<evidence type="ECO:0000259" key="19">
    <source>
        <dbReference type="Pfam" id="PF00593"/>
    </source>
</evidence>
<evidence type="ECO:0000256" key="10">
    <source>
        <dbReference type="ARBA" id="ARBA00023077"/>
    </source>
</evidence>
<dbReference type="Proteomes" id="UP000006228">
    <property type="component" value="Unassembled WGS sequence"/>
</dbReference>
<evidence type="ECO:0000259" key="20">
    <source>
        <dbReference type="Pfam" id="PF07715"/>
    </source>
</evidence>
<evidence type="ECO:0000256" key="6">
    <source>
        <dbReference type="ARBA" id="ARBA00022692"/>
    </source>
</evidence>
<dbReference type="AlphaFoldDB" id="E8M315"/>
<keyword evidence="6 14" id="KW-0812">Transmembrane</keyword>
<comment type="similarity">
    <text evidence="2 14 17">Belongs to the TonB-dependent receptor family.</text>
</comment>
<keyword evidence="5" id="KW-0410">Iron transport</keyword>
<evidence type="ECO:0000256" key="11">
    <source>
        <dbReference type="ARBA" id="ARBA00023136"/>
    </source>
</evidence>
<dbReference type="NCBIfam" id="TIGR01783">
    <property type="entry name" value="TonB-siderophor"/>
    <property type="match status" value="1"/>
</dbReference>
<dbReference type="InterPro" id="IPR039426">
    <property type="entry name" value="TonB-dep_rcpt-like"/>
</dbReference>
<dbReference type="PANTHER" id="PTHR32552">
    <property type="entry name" value="FERRICHROME IRON RECEPTOR-RELATED"/>
    <property type="match status" value="1"/>
</dbReference>
<keyword evidence="11 14" id="KW-0472">Membrane</keyword>
<keyword evidence="4 14" id="KW-1134">Transmembrane beta strand</keyword>
<organism evidence="21 22">
    <name type="scientific">Vibrio sinaloensis DSM 21326</name>
    <dbReference type="NCBI Taxonomy" id="945550"/>
    <lineage>
        <taxon>Bacteria</taxon>
        <taxon>Pseudomonadati</taxon>
        <taxon>Pseudomonadota</taxon>
        <taxon>Gammaproteobacteria</taxon>
        <taxon>Vibrionales</taxon>
        <taxon>Vibrionaceae</taxon>
        <taxon>Vibrio</taxon>
        <taxon>Vibrio oreintalis group</taxon>
    </lineage>
</organism>
<keyword evidence="3 14" id="KW-0813">Transport</keyword>
<feature type="domain" description="TonB-dependent receptor plug" evidence="20">
    <location>
        <begin position="58"/>
        <end position="161"/>
    </location>
</feature>
<protein>
    <submittedName>
        <fullName evidence="21">Ferrioxamine B receptor</fullName>
    </submittedName>
</protein>
<dbReference type="GeneID" id="95568187"/>
<comment type="subcellular location">
    <subcellularLocation>
        <location evidence="1 14">Cell outer membrane</location>
        <topology evidence="1 14">Multi-pass membrane protein</topology>
    </subcellularLocation>
</comment>
<dbReference type="OrthoDB" id="127311at2"/>
<dbReference type="EMBL" id="AEVT01000018">
    <property type="protein sequence ID" value="EGA71673.1"/>
    <property type="molecule type" value="Genomic_DNA"/>
</dbReference>
<dbReference type="PROSITE" id="PS00430">
    <property type="entry name" value="TONB_DEPENDENT_REC_1"/>
    <property type="match status" value="1"/>
</dbReference>
<evidence type="ECO:0000313" key="22">
    <source>
        <dbReference type="Proteomes" id="UP000006228"/>
    </source>
</evidence>
<dbReference type="Gene3D" id="2.40.170.20">
    <property type="entry name" value="TonB-dependent receptor, beta-barrel domain"/>
    <property type="match status" value="1"/>
</dbReference>
<evidence type="ECO:0000313" key="21">
    <source>
        <dbReference type="EMBL" id="EGA71673.1"/>
    </source>
</evidence>
<evidence type="ECO:0000256" key="8">
    <source>
        <dbReference type="ARBA" id="ARBA00023004"/>
    </source>
</evidence>
<proteinExistence type="inferred from homology"/>
<sequence length="721" mass="79859">MITPTRFNRSTLTLALLAALAAPAFAAEDTSEDSTLLETVTVLGKAYRNTATKTALKPEETPQGITVIDDQQLEQRGVQSLSEAVRYASGVVTETRGGAVTMFDTFMIRGFRAEQSYYDGLVLPLLNNWNLQPQIDPFAVQQIEVFKGPTSVLYGAMSPGGMVNMVAKSPQQEQSTKVGLATGSHSLKQVSLDTTGQFGDSDVSYRLLALARQKDSQVGGATEERYLIAPSIDWQVTDSTWVNFNLYYQKDPSMGINSALPSSGMFVDNPNGSTSPSTWIGADDWSTFEREVMMLGYKINHEFNANWSFLQNARYLDASLLQENTYHGAVYGPGGWDYNYWDPNTGNIRLLAYSTEEESKGFTIDNQLSGLIETGSIQHNILLGIDYQNLDGESVYTAFDKVYWNNVFNPSNDFINRNDMGNEYRNVDEVTVDQLGFYLQDQIRYNNLVLIAGGRYDHYRADNEYNGASTKADHRQFSYRVGALYEFESGIAPFISYATSFEPLAGTNALTGEDYDPELGKQIEAGVKYQSADGSQSLTTSLFQITKSDVLAADPNNFLQRIQIGEVVSKGVEVEGRWYATESLDLAASYTYLDMEVTDAGADQGLEGTTPIYVPTHSANLWANYQFYTGSLAGARFGGGVRYVGKMERDAYNLTGSVPSYTLVDMSFGYELGNAVESLDGTSVNVIANNLLNEEYYSCYDNDNCWYGAERSIELNVNYEF</sequence>
<evidence type="ECO:0000256" key="4">
    <source>
        <dbReference type="ARBA" id="ARBA00022452"/>
    </source>
</evidence>
<feature type="domain" description="TonB-dependent receptor-like beta-barrel" evidence="19">
    <location>
        <begin position="234"/>
        <end position="691"/>
    </location>
</feature>